<dbReference type="AlphaFoldDB" id="A0A4R1QNI7"/>
<evidence type="ECO:0000313" key="2">
    <source>
        <dbReference type="Proteomes" id="UP000295008"/>
    </source>
</evidence>
<dbReference type="Proteomes" id="UP000295008">
    <property type="component" value="Unassembled WGS sequence"/>
</dbReference>
<protein>
    <submittedName>
        <fullName evidence="1">Uncharacterized protein</fullName>
    </submittedName>
</protein>
<sequence>MKKCPDCHKAIGYGREFCPHCSGELFPGKRKHFDYSWMAGLNGLLGKSGD</sequence>
<evidence type="ECO:0000313" key="1">
    <source>
        <dbReference type="EMBL" id="TCL54391.1"/>
    </source>
</evidence>
<dbReference type="EMBL" id="SLUN01000064">
    <property type="protein sequence ID" value="TCL54391.1"/>
    <property type="molecule type" value="Genomic_DNA"/>
</dbReference>
<gene>
    <name evidence="1" type="ORF">EDC14_10641</name>
</gene>
<keyword evidence="2" id="KW-1185">Reference proteome</keyword>
<name>A0A4R1QNI7_HYDET</name>
<reference evidence="1 2" key="1">
    <citation type="submission" date="2019-03" db="EMBL/GenBank/DDBJ databases">
        <title>Genomic Encyclopedia of Type Strains, Phase IV (KMG-IV): sequencing the most valuable type-strain genomes for metagenomic binning, comparative biology and taxonomic classification.</title>
        <authorList>
            <person name="Goeker M."/>
        </authorList>
    </citation>
    <scope>NUCLEOTIDE SEQUENCE [LARGE SCALE GENOMIC DNA]</scope>
    <source>
        <strain evidence="1 2">LX-B</strain>
    </source>
</reference>
<proteinExistence type="predicted"/>
<accession>A0A4R1QNI7</accession>
<dbReference type="RefSeq" id="WP_165908336.1">
    <property type="nucleotide sequence ID" value="NZ_SLUN01000064.1"/>
</dbReference>
<comment type="caution">
    <text evidence="1">The sequence shown here is derived from an EMBL/GenBank/DDBJ whole genome shotgun (WGS) entry which is preliminary data.</text>
</comment>
<organism evidence="1 2">
    <name type="scientific">Hydrogenispora ethanolica</name>
    <dbReference type="NCBI Taxonomy" id="1082276"/>
    <lineage>
        <taxon>Bacteria</taxon>
        <taxon>Bacillati</taxon>
        <taxon>Bacillota</taxon>
        <taxon>Hydrogenispora</taxon>
    </lineage>
</organism>